<gene>
    <name evidence="1" type="ORF">SPF06_04240</name>
</gene>
<dbReference type="SUPFAM" id="SSF55144">
    <property type="entry name" value="LigT-like"/>
    <property type="match status" value="1"/>
</dbReference>
<dbReference type="EMBL" id="JAYGGQ010000001">
    <property type="protein sequence ID" value="MEA5453925.1"/>
    <property type="molecule type" value="Genomic_DNA"/>
</dbReference>
<dbReference type="Pfam" id="PF13563">
    <property type="entry name" value="2_5_RNA_ligase2"/>
    <property type="match status" value="1"/>
</dbReference>
<sequence>MDAHEALRGSASAEPLGAFVVVSFVEPTPVGTRFSKRAWPLHVTLVRVDMPRAAALAACGRAFSALDGAIRVHVAGDADFGYRGRVRVSLIEAEPALQELHERVLAEVQEAVREGRGHVHSPQHTGAGFRPHVSVQGERRVHRGDWLALETVSLVDMAPGGDTSMRDVVAAWGSG</sequence>
<dbReference type="GO" id="GO:0016874">
    <property type="term" value="F:ligase activity"/>
    <property type="evidence" value="ECO:0007669"/>
    <property type="project" value="UniProtKB-KW"/>
</dbReference>
<organism evidence="1 2">
    <name type="scientific">Sinomonas terricola</name>
    <dbReference type="NCBI Taxonomy" id="3110330"/>
    <lineage>
        <taxon>Bacteria</taxon>
        <taxon>Bacillati</taxon>
        <taxon>Actinomycetota</taxon>
        <taxon>Actinomycetes</taxon>
        <taxon>Micrococcales</taxon>
        <taxon>Micrococcaceae</taxon>
        <taxon>Sinomonas</taxon>
    </lineage>
</organism>
<keyword evidence="1" id="KW-0436">Ligase</keyword>
<evidence type="ECO:0000313" key="2">
    <source>
        <dbReference type="Proteomes" id="UP001304769"/>
    </source>
</evidence>
<comment type="caution">
    <text evidence="1">The sequence shown here is derived from an EMBL/GenBank/DDBJ whole genome shotgun (WGS) entry which is preliminary data.</text>
</comment>
<accession>A0ABU5T2Q0</accession>
<reference evidence="1 2" key="1">
    <citation type="submission" date="2023-12" db="EMBL/GenBank/DDBJ databases">
        <title>Sinomonas terricola sp. nov, isolated from litchi orchard soil in Guangdong, PR China.</title>
        <authorList>
            <person name="Jiaxin W."/>
            <person name="Yang Z."/>
            <person name="Honghui Z."/>
        </authorList>
    </citation>
    <scope>NUCLEOTIDE SEQUENCE [LARGE SCALE GENOMIC DNA]</scope>
    <source>
        <strain evidence="1 2">JGH33</strain>
    </source>
</reference>
<dbReference type="Proteomes" id="UP001304769">
    <property type="component" value="Unassembled WGS sequence"/>
</dbReference>
<protein>
    <submittedName>
        <fullName evidence="1">2'-5' RNA ligase family protein</fullName>
    </submittedName>
</protein>
<dbReference type="RefSeq" id="WP_323277670.1">
    <property type="nucleotide sequence ID" value="NZ_JAYGGQ010000001.1"/>
</dbReference>
<dbReference type="InterPro" id="IPR009097">
    <property type="entry name" value="Cyclic_Pdiesterase"/>
</dbReference>
<keyword evidence="2" id="KW-1185">Reference proteome</keyword>
<dbReference type="Gene3D" id="3.90.1140.10">
    <property type="entry name" value="Cyclic phosphodiesterase"/>
    <property type="match status" value="1"/>
</dbReference>
<name>A0ABU5T2Q0_9MICC</name>
<proteinExistence type="predicted"/>
<evidence type="ECO:0000313" key="1">
    <source>
        <dbReference type="EMBL" id="MEA5453925.1"/>
    </source>
</evidence>